<dbReference type="InterPro" id="IPR004089">
    <property type="entry name" value="MCPsignal_dom"/>
</dbReference>
<organism evidence="11 12">
    <name type="scientific">Neptuniibacter caesariensis</name>
    <dbReference type="NCBI Taxonomy" id="207954"/>
    <lineage>
        <taxon>Bacteria</taxon>
        <taxon>Pseudomonadati</taxon>
        <taxon>Pseudomonadota</taxon>
        <taxon>Gammaproteobacteria</taxon>
        <taxon>Oceanospirillales</taxon>
        <taxon>Oceanospirillaceae</taxon>
        <taxon>Neptuniibacter</taxon>
    </lineage>
</organism>
<dbReference type="InterPro" id="IPR003660">
    <property type="entry name" value="HAMP_dom"/>
</dbReference>
<reference evidence="11 12" key="1">
    <citation type="submission" date="2006-02" db="EMBL/GenBank/DDBJ databases">
        <authorList>
            <person name="Pinhassi J."/>
            <person name="Pedros-Alio C."/>
            <person name="Ferriera S."/>
            <person name="Johnson J."/>
            <person name="Kravitz S."/>
            <person name="Halpern A."/>
            <person name="Remington K."/>
            <person name="Beeson K."/>
            <person name="Tran B."/>
            <person name="Rogers Y.-H."/>
            <person name="Friedman R."/>
            <person name="Venter J.C."/>
        </authorList>
    </citation>
    <scope>NUCLEOTIDE SEQUENCE [LARGE SCALE GENOMIC DNA]</scope>
    <source>
        <strain evidence="11 12">MED92</strain>
    </source>
</reference>
<dbReference type="SUPFAM" id="SSF58104">
    <property type="entry name" value="Methyl-accepting chemotaxis protein (MCP) signaling domain"/>
    <property type="match status" value="1"/>
</dbReference>
<dbReference type="GO" id="GO:0007165">
    <property type="term" value="P:signal transduction"/>
    <property type="evidence" value="ECO:0007669"/>
    <property type="project" value="UniProtKB-KW"/>
</dbReference>
<keyword evidence="12" id="KW-1185">Reference proteome</keyword>
<dbReference type="PANTHER" id="PTHR32089">
    <property type="entry name" value="METHYL-ACCEPTING CHEMOTAXIS PROTEIN MCPB"/>
    <property type="match status" value="1"/>
</dbReference>
<evidence type="ECO:0000313" key="11">
    <source>
        <dbReference type="EMBL" id="EAR59890.1"/>
    </source>
</evidence>
<evidence type="ECO:0000256" key="8">
    <source>
        <dbReference type="SAM" id="Phobius"/>
    </source>
</evidence>
<dbReference type="Pfam" id="PF00672">
    <property type="entry name" value="HAMP"/>
    <property type="match status" value="1"/>
</dbReference>
<name>A0A7U8GR76_NEPCE</name>
<dbReference type="AlphaFoldDB" id="A0A7U8GR76"/>
<sequence>MINAISNLIDKTLRTLGCKTINSQFTLSYALIFLLAASSGISLYFSMAINPQTINMAGRQRMLSQKIAKEALLVAAQVEQQSTLKKTMELFESSHKKIMLGNEELGMNAIKDSEILKQMQHVETLWATYKGVIESHITQPSESTTLDIMKQSPVVLKEMNKAVVMMTNKASDTNMQQLMIALVCVLGILLLVVFGRIFGLRILMDNIRRLNARMSEVGEGNFSHRFNITHTDNEIGQMFLAYNNMLDHVGQLLQTVQTVAKNTEIHVSNVVKATSDASMGVGRQYEDIELVAAAMTEMSATVQEVANNAQEAELAAQETDGHAKDGGTVVGRSESEAQKMVTMLNETASMLSELEEESQAVGNVTSVITGIAEQTNLLALNAAIEAARAGDQGRGFAVVADEVRTLAQRTQQSTREIQDIIERLQSKAESAVSSMGESTELAGKSSELANSAASVLDQIICSTNTISSMNTMISTAAEQQSAVATDIDQRVVNISDIAGQTKRDTEKVVEATDLIRKEAHELNQLVMKFQL</sequence>
<evidence type="ECO:0000259" key="9">
    <source>
        <dbReference type="PROSITE" id="PS50111"/>
    </source>
</evidence>
<dbReference type="PROSITE" id="PS50111">
    <property type="entry name" value="CHEMOTAXIS_TRANSDUC_2"/>
    <property type="match status" value="1"/>
</dbReference>
<dbReference type="GO" id="GO:0016020">
    <property type="term" value="C:membrane"/>
    <property type="evidence" value="ECO:0007669"/>
    <property type="project" value="UniProtKB-SubCell"/>
</dbReference>
<evidence type="ECO:0000256" key="2">
    <source>
        <dbReference type="ARBA" id="ARBA00022692"/>
    </source>
</evidence>
<dbReference type="PROSITE" id="PS50885">
    <property type="entry name" value="HAMP"/>
    <property type="match status" value="1"/>
</dbReference>
<evidence type="ECO:0000256" key="7">
    <source>
        <dbReference type="PROSITE-ProRule" id="PRU00284"/>
    </source>
</evidence>
<evidence type="ECO:0000256" key="3">
    <source>
        <dbReference type="ARBA" id="ARBA00022989"/>
    </source>
</evidence>
<dbReference type="GO" id="GO:0006935">
    <property type="term" value="P:chemotaxis"/>
    <property type="evidence" value="ECO:0007669"/>
    <property type="project" value="UniProtKB-ARBA"/>
</dbReference>
<feature type="domain" description="Methyl-accepting transducer" evidence="9">
    <location>
        <begin position="259"/>
        <end position="495"/>
    </location>
</feature>
<dbReference type="PANTHER" id="PTHR32089:SF119">
    <property type="entry name" value="METHYL-ACCEPTING CHEMOTAXIS PROTEIN CTPL"/>
    <property type="match status" value="1"/>
</dbReference>
<dbReference type="Pfam" id="PF13675">
    <property type="entry name" value="PilJ"/>
    <property type="match status" value="1"/>
</dbReference>
<keyword evidence="5 7" id="KW-0807">Transducer</keyword>
<dbReference type="CDD" id="cd06225">
    <property type="entry name" value="HAMP"/>
    <property type="match status" value="1"/>
</dbReference>
<dbReference type="InterPro" id="IPR029095">
    <property type="entry name" value="NarX-like_N"/>
</dbReference>
<dbReference type="EMBL" id="AAOW01000029">
    <property type="protein sequence ID" value="EAR59890.1"/>
    <property type="molecule type" value="Genomic_DNA"/>
</dbReference>
<comment type="caution">
    <text evidence="11">The sequence shown here is derived from an EMBL/GenBank/DDBJ whole genome shotgun (WGS) entry which is preliminary data.</text>
</comment>
<accession>A0A7U8GR76</accession>
<feature type="domain" description="HAMP" evidence="10">
    <location>
        <begin position="201"/>
        <end position="254"/>
    </location>
</feature>
<dbReference type="RefSeq" id="WP_007020134.1">
    <property type="nucleotide sequence ID" value="NZ_CH724125.1"/>
</dbReference>
<protein>
    <submittedName>
        <fullName evidence="11">Probable chemotaxis transducer</fullName>
    </submittedName>
</protein>
<keyword evidence="3 8" id="KW-1133">Transmembrane helix</keyword>
<comment type="subcellular location">
    <subcellularLocation>
        <location evidence="1">Membrane</location>
        <topology evidence="1">Multi-pass membrane protein</topology>
    </subcellularLocation>
</comment>
<dbReference type="SMART" id="SM00283">
    <property type="entry name" value="MA"/>
    <property type="match status" value="1"/>
</dbReference>
<feature type="transmembrane region" description="Helical" evidence="8">
    <location>
        <begin position="29"/>
        <end position="49"/>
    </location>
</feature>
<keyword evidence="2 8" id="KW-0812">Transmembrane</keyword>
<evidence type="ECO:0000256" key="6">
    <source>
        <dbReference type="ARBA" id="ARBA00029447"/>
    </source>
</evidence>
<dbReference type="Gene3D" id="1.10.287.950">
    <property type="entry name" value="Methyl-accepting chemotaxis protein"/>
    <property type="match status" value="1"/>
</dbReference>
<gene>
    <name evidence="11" type="ORF">MED92_12316</name>
</gene>
<proteinExistence type="inferred from homology"/>
<evidence type="ECO:0000259" key="10">
    <source>
        <dbReference type="PROSITE" id="PS50885"/>
    </source>
</evidence>
<dbReference type="SMART" id="SM00304">
    <property type="entry name" value="HAMP"/>
    <property type="match status" value="1"/>
</dbReference>
<dbReference type="Proteomes" id="UP000002171">
    <property type="component" value="Unassembled WGS sequence"/>
</dbReference>
<keyword evidence="4 8" id="KW-0472">Membrane</keyword>
<feature type="transmembrane region" description="Helical" evidence="8">
    <location>
        <begin position="178"/>
        <end position="204"/>
    </location>
</feature>
<evidence type="ECO:0000256" key="4">
    <source>
        <dbReference type="ARBA" id="ARBA00023136"/>
    </source>
</evidence>
<evidence type="ECO:0000313" key="12">
    <source>
        <dbReference type="Proteomes" id="UP000002171"/>
    </source>
</evidence>
<dbReference type="CDD" id="cd11386">
    <property type="entry name" value="MCP_signal"/>
    <property type="match status" value="1"/>
</dbReference>
<evidence type="ECO:0000256" key="1">
    <source>
        <dbReference type="ARBA" id="ARBA00004141"/>
    </source>
</evidence>
<dbReference type="OrthoDB" id="49457at2"/>
<evidence type="ECO:0000256" key="5">
    <source>
        <dbReference type="ARBA" id="ARBA00023224"/>
    </source>
</evidence>
<comment type="similarity">
    <text evidence="6">Belongs to the methyl-accepting chemotaxis (MCP) protein family.</text>
</comment>
<dbReference type="FunFam" id="1.10.287.950:FF:000001">
    <property type="entry name" value="Methyl-accepting chemotaxis sensory transducer"/>
    <property type="match status" value="1"/>
</dbReference>
<dbReference type="Pfam" id="PF00015">
    <property type="entry name" value="MCPsignal"/>
    <property type="match status" value="1"/>
</dbReference>